<proteinExistence type="predicted"/>
<protein>
    <submittedName>
        <fullName evidence="1">Uncharacterized protein</fullName>
    </submittedName>
</protein>
<organism evidence="1">
    <name type="scientific">mine drainage metagenome</name>
    <dbReference type="NCBI Taxonomy" id="410659"/>
    <lineage>
        <taxon>unclassified sequences</taxon>
        <taxon>metagenomes</taxon>
        <taxon>ecological metagenomes</taxon>
    </lineage>
</organism>
<comment type="caution">
    <text evidence="1">The sequence shown here is derived from an EMBL/GenBank/DDBJ whole genome shotgun (WGS) entry which is preliminary data.</text>
</comment>
<dbReference type="AlphaFoldDB" id="E6PXX4"/>
<sequence length="45" mass="5411">MLPRFFPCFFRFTDDFESFLDHIQADCCPDNQIDKAESRQPNDRP</sequence>
<reference evidence="1" key="1">
    <citation type="submission" date="2009-10" db="EMBL/GenBank/DDBJ databases">
        <title>Diversity of trophic interactions inside an arsenic-rich microbial ecosystem.</title>
        <authorList>
            <person name="Bertin P.N."/>
            <person name="Heinrich-Salmeron A."/>
            <person name="Pelletier E."/>
            <person name="Goulhen-Chollet F."/>
            <person name="Arsene-Ploetze F."/>
            <person name="Gallien S."/>
            <person name="Calteau A."/>
            <person name="Vallenet D."/>
            <person name="Casiot C."/>
            <person name="Chane-Woon-Ming B."/>
            <person name="Giloteaux L."/>
            <person name="Barakat M."/>
            <person name="Bonnefoy V."/>
            <person name="Bruneel O."/>
            <person name="Chandler M."/>
            <person name="Cleiss J."/>
            <person name="Duran R."/>
            <person name="Elbaz-Poulichet F."/>
            <person name="Fonknechten N."/>
            <person name="Lauga B."/>
            <person name="Mornico D."/>
            <person name="Ortet P."/>
            <person name="Schaeffer C."/>
            <person name="Siguier P."/>
            <person name="Alexander Thil Smith A."/>
            <person name="Van Dorsselaer A."/>
            <person name="Weissenbach J."/>
            <person name="Medigue C."/>
            <person name="Le Paslier D."/>
        </authorList>
    </citation>
    <scope>NUCLEOTIDE SEQUENCE</scope>
</reference>
<dbReference type="EMBL" id="CABN01000050">
    <property type="protein sequence ID" value="CBH99783.1"/>
    <property type="molecule type" value="Genomic_DNA"/>
</dbReference>
<evidence type="ECO:0000313" key="1">
    <source>
        <dbReference type="EMBL" id="CBH99783.1"/>
    </source>
</evidence>
<name>E6PXX4_9ZZZZ</name>
<gene>
    <name evidence="1" type="ORF">CARN3_0734</name>
</gene>
<accession>E6PXX4</accession>